<protein>
    <submittedName>
        <fullName evidence="3">DNA polymerase III subunit epsilon</fullName>
    </submittedName>
</protein>
<evidence type="ECO:0000256" key="1">
    <source>
        <dbReference type="SAM" id="Phobius"/>
    </source>
</evidence>
<evidence type="ECO:0000259" key="2">
    <source>
        <dbReference type="SMART" id="SM00479"/>
    </source>
</evidence>
<dbReference type="SMART" id="SM00479">
    <property type="entry name" value="EXOIII"/>
    <property type="match status" value="1"/>
</dbReference>
<dbReference type="Pfam" id="PF00929">
    <property type="entry name" value="RNase_T"/>
    <property type="match status" value="1"/>
</dbReference>
<gene>
    <name evidence="3" type="ORF">F4Y42_07765</name>
</gene>
<dbReference type="EMBL" id="VXRG01000066">
    <property type="protein sequence ID" value="MXY93328.1"/>
    <property type="molecule type" value="Genomic_DNA"/>
</dbReference>
<dbReference type="GO" id="GO:0045004">
    <property type="term" value="P:DNA replication proofreading"/>
    <property type="evidence" value="ECO:0007669"/>
    <property type="project" value="TreeGrafter"/>
</dbReference>
<dbReference type="AlphaFoldDB" id="A0A6B0YV77"/>
<dbReference type="PANTHER" id="PTHR30231">
    <property type="entry name" value="DNA POLYMERASE III SUBUNIT EPSILON"/>
    <property type="match status" value="1"/>
</dbReference>
<accession>A0A6B0YV77</accession>
<proteinExistence type="predicted"/>
<dbReference type="InterPro" id="IPR012337">
    <property type="entry name" value="RNaseH-like_sf"/>
</dbReference>
<dbReference type="Gene3D" id="3.30.420.10">
    <property type="entry name" value="Ribonuclease H-like superfamily/Ribonuclease H"/>
    <property type="match status" value="1"/>
</dbReference>
<name>A0A6B0YV77_9CHLR</name>
<evidence type="ECO:0000313" key="3">
    <source>
        <dbReference type="EMBL" id="MXY93328.1"/>
    </source>
</evidence>
<dbReference type="InterPro" id="IPR013520">
    <property type="entry name" value="Ribonucl_H"/>
</dbReference>
<dbReference type="GO" id="GO:0005829">
    <property type="term" value="C:cytosol"/>
    <property type="evidence" value="ECO:0007669"/>
    <property type="project" value="TreeGrafter"/>
</dbReference>
<sequence>MAEEEDEMRRVGAFLDTETTGLKGHDEIIEFALVLFRYDISRRKLRVIDRYHGLREPSCAIDPGAEAVHGISFDKVRGKRLKDRVVRRILGKADFLIAHNAVFDRRFVEKLYPETKGIRWYCSMNGIRWKEKGFASKGLQQLMADHGIETERGHRALDDVMGALELLAQRDEKKGRPYLSELLGVESDEVEQTKQGRLGRSLKITGILIVALILLSVCGALFGLS</sequence>
<organism evidence="3">
    <name type="scientific">Caldilineaceae bacterium SB0664_bin_27</name>
    <dbReference type="NCBI Taxonomy" id="2605260"/>
    <lineage>
        <taxon>Bacteria</taxon>
        <taxon>Bacillati</taxon>
        <taxon>Chloroflexota</taxon>
        <taxon>Caldilineae</taxon>
        <taxon>Caldilineales</taxon>
        <taxon>Caldilineaceae</taxon>
    </lineage>
</organism>
<dbReference type="InterPro" id="IPR036397">
    <property type="entry name" value="RNaseH_sf"/>
</dbReference>
<dbReference type="PANTHER" id="PTHR30231:SF37">
    <property type="entry name" value="EXODEOXYRIBONUCLEASE 10"/>
    <property type="match status" value="1"/>
</dbReference>
<feature type="domain" description="Exonuclease" evidence="2">
    <location>
        <begin position="11"/>
        <end position="176"/>
    </location>
</feature>
<dbReference type="CDD" id="cd06127">
    <property type="entry name" value="DEDDh"/>
    <property type="match status" value="1"/>
</dbReference>
<comment type="caution">
    <text evidence="3">The sequence shown here is derived from an EMBL/GenBank/DDBJ whole genome shotgun (WGS) entry which is preliminary data.</text>
</comment>
<dbReference type="GO" id="GO:0003676">
    <property type="term" value="F:nucleic acid binding"/>
    <property type="evidence" value="ECO:0007669"/>
    <property type="project" value="InterPro"/>
</dbReference>
<keyword evidence="1" id="KW-1133">Transmembrane helix</keyword>
<dbReference type="SUPFAM" id="SSF53098">
    <property type="entry name" value="Ribonuclease H-like"/>
    <property type="match status" value="1"/>
</dbReference>
<reference evidence="3" key="1">
    <citation type="submission" date="2019-09" db="EMBL/GenBank/DDBJ databases">
        <title>Characterisation of the sponge microbiome using genome-centric metagenomics.</title>
        <authorList>
            <person name="Engelberts J.P."/>
            <person name="Robbins S.J."/>
            <person name="De Goeij J.M."/>
            <person name="Aranda M."/>
            <person name="Bell S.C."/>
            <person name="Webster N.S."/>
        </authorList>
    </citation>
    <scope>NUCLEOTIDE SEQUENCE</scope>
    <source>
        <strain evidence="3">SB0664_bin_27</strain>
    </source>
</reference>
<keyword evidence="1" id="KW-0812">Transmembrane</keyword>
<keyword evidence="1" id="KW-0472">Membrane</keyword>
<feature type="transmembrane region" description="Helical" evidence="1">
    <location>
        <begin position="204"/>
        <end position="224"/>
    </location>
</feature>
<dbReference type="GO" id="GO:0008408">
    <property type="term" value="F:3'-5' exonuclease activity"/>
    <property type="evidence" value="ECO:0007669"/>
    <property type="project" value="TreeGrafter"/>
</dbReference>